<dbReference type="SUPFAM" id="SSF47446">
    <property type="entry name" value="Signal peptide-binding domain"/>
    <property type="match status" value="1"/>
</dbReference>
<evidence type="ECO:0000256" key="3">
    <source>
        <dbReference type="ARBA" id="ARBA00022741"/>
    </source>
</evidence>
<dbReference type="InterPro" id="IPR036891">
    <property type="entry name" value="Signal_recog_part_SRP54_M_sf"/>
</dbReference>
<accession>A0A849SU97</accession>
<dbReference type="GO" id="GO:0006614">
    <property type="term" value="P:SRP-dependent cotranslational protein targeting to membrane"/>
    <property type="evidence" value="ECO:0007669"/>
    <property type="project" value="InterPro"/>
</dbReference>
<evidence type="ECO:0000256" key="4">
    <source>
        <dbReference type="ARBA" id="ARBA00022801"/>
    </source>
</evidence>
<dbReference type="GO" id="GO:0048500">
    <property type="term" value="C:signal recognition particle"/>
    <property type="evidence" value="ECO:0007669"/>
    <property type="project" value="UniProtKB-UniRule"/>
</dbReference>
<comment type="subcellular location">
    <subcellularLocation>
        <location evidence="10">Cytoplasm</location>
    </subcellularLocation>
    <text evidence="10">The SRP-RNC complex is targeted to the cytoplasmic membrane.</text>
</comment>
<dbReference type="HAMAP" id="MF_00306">
    <property type="entry name" value="SRP54"/>
    <property type="match status" value="1"/>
</dbReference>
<dbReference type="PANTHER" id="PTHR11564">
    <property type="entry name" value="SIGNAL RECOGNITION PARTICLE 54K PROTEIN SRP54"/>
    <property type="match status" value="1"/>
</dbReference>
<comment type="caution">
    <text evidence="12">The sequence shown here is derived from an EMBL/GenBank/DDBJ whole genome shotgun (WGS) entry which is preliminary data.</text>
</comment>
<evidence type="ECO:0000313" key="13">
    <source>
        <dbReference type="Proteomes" id="UP000580839"/>
    </source>
</evidence>
<dbReference type="CDD" id="cd18539">
    <property type="entry name" value="SRP_G"/>
    <property type="match status" value="1"/>
</dbReference>
<keyword evidence="8 10" id="KW-0687">Ribonucleoprotein</keyword>
<feature type="binding site" evidence="10">
    <location>
        <begin position="109"/>
        <end position="116"/>
    </location>
    <ligand>
        <name>GTP</name>
        <dbReference type="ChEBI" id="CHEBI:37565"/>
    </ligand>
</feature>
<evidence type="ECO:0000256" key="9">
    <source>
        <dbReference type="ARBA" id="ARBA00048027"/>
    </source>
</evidence>
<feature type="binding site" evidence="10">
    <location>
        <begin position="191"/>
        <end position="195"/>
    </location>
    <ligand>
        <name>GTP</name>
        <dbReference type="ChEBI" id="CHEBI:37565"/>
    </ligand>
</feature>
<dbReference type="EMBL" id="JABFRW010000159">
    <property type="protein sequence ID" value="NOT34960.1"/>
    <property type="molecule type" value="Genomic_DNA"/>
</dbReference>
<dbReference type="GO" id="GO:0005525">
    <property type="term" value="F:GTP binding"/>
    <property type="evidence" value="ECO:0007669"/>
    <property type="project" value="UniProtKB-UniRule"/>
</dbReference>
<dbReference type="InterPro" id="IPR042101">
    <property type="entry name" value="SRP54_N_sf"/>
</dbReference>
<keyword evidence="2 10" id="KW-0963">Cytoplasm</keyword>
<dbReference type="InterPro" id="IPR003593">
    <property type="entry name" value="AAA+_ATPase"/>
</dbReference>
<comment type="domain">
    <text evidence="10">Composed of three domains: the N-terminal N domain, which is responsible for interactions with the ribosome, the central G domain, which binds GTP, and the C-terminal M domain, which binds the RNA and the signal sequence of the RNC.</text>
</comment>
<sequence length="444" mass="48754">MPVFEALTERIEGIVRNLTGRGRLSADNIRESLREVRRALLEADVQLAVARDFITRVEERAVGGEVLQSLTPGQQVVGIVHEELIRLLGNTPVGLAGSPHLPTVVVLAGLQGSGKTTFAGKLARWLQNKGKRVLLASADVYRPAAIDQLERLAGQIEAGFWRAPDGTTPDEIARLALDEARRRGFDFFVLDTAGRLHVDDALMDELSRLKTTTRAHQVLLVVDGMTGQEAVRIGSTFSERIGIDGLVLTKMDGDARGGAALSLREVTGKPILFLGTGEKLDGLEVFDPSRLAGRILGMGDVVGLVERARVAVTEVDAERMAKQMRRSDFTLEDFLDQLRQVKKLGPIEDIMKMLPGISQKQLAQVKPDSSQLTRYEAILLSMTLKERRSPRVIDGSRRRRIAAGSGTTVTEVNRLLKDFDQARTMMKRLKHGPRGLAALRGRRG</sequence>
<reference evidence="12 13" key="1">
    <citation type="submission" date="2020-04" db="EMBL/GenBank/DDBJ databases">
        <title>Metagenomic profiling of ammonia- and methane-oxidizing microorganisms in a Dutch drinking water treatment plant.</title>
        <authorList>
            <person name="Poghosyan L."/>
            <person name="Leucker S."/>
        </authorList>
    </citation>
    <scope>NUCLEOTIDE SEQUENCE [LARGE SCALE GENOMIC DNA]</scope>
    <source>
        <strain evidence="12">S-RSF-IL-03</strain>
    </source>
</reference>
<dbReference type="InterPro" id="IPR000897">
    <property type="entry name" value="SRP54_GTPase_dom"/>
</dbReference>
<dbReference type="Gene3D" id="3.40.50.300">
    <property type="entry name" value="P-loop containing nucleotide triphosphate hydrolases"/>
    <property type="match status" value="1"/>
</dbReference>
<evidence type="ECO:0000256" key="6">
    <source>
        <dbReference type="ARBA" id="ARBA00023134"/>
    </source>
</evidence>
<keyword evidence="6 10" id="KW-0342">GTP-binding</keyword>
<dbReference type="InterPro" id="IPR004780">
    <property type="entry name" value="SRP"/>
</dbReference>
<dbReference type="SMART" id="SM00963">
    <property type="entry name" value="SRP54_N"/>
    <property type="match status" value="1"/>
</dbReference>
<gene>
    <name evidence="10 12" type="primary">ffh</name>
    <name evidence="12" type="ORF">HOP12_12425</name>
</gene>
<dbReference type="InterPro" id="IPR022941">
    <property type="entry name" value="SRP54"/>
</dbReference>
<protein>
    <recommendedName>
        <fullName evidence="10">Signal recognition particle protein</fullName>
        <ecNumber evidence="10">3.6.5.4</ecNumber>
    </recommendedName>
    <alternativeName>
        <fullName evidence="10">Fifty-four homolog</fullName>
    </alternativeName>
</protein>
<comment type="subunit">
    <text evidence="10">Part of the signal recognition particle protein translocation system, which is composed of SRP and FtsY.</text>
</comment>
<dbReference type="Pfam" id="PF02978">
    <property type="entry name" value="SRP_SPB"/>
    <property type="match status" value="1"/>
</dbReference>
<evidence type="ECO:0000256" key="1">
    <source>
        <dbReference type="ARBA" id="ARBA00005450"/>
    </source>
</evidence>
<dbReference type="EC" id="3.6.5.4" evidence="10"/>
<dbReference type="Gene3D" id="1.20.120.140">
    <property type="entry name" value="Signal recognition particle SRP54, nucleotide-binding domain"/>
    <property type="match status" value="1"/>
</dbReference>
<evidence type="ECO:0000256" key="8">
    <source>
        <dbReference type="ARBA" id="ARBA00023274"/>
    </source>
</evidence>
<comment type="catalytic activity">
    <reaction evidence="9 10">
        <text>GTP + H2O = GDP + phosphate + H(+)</text>
        <dbReference type="Rhea" id="RHEA:19669"/>
        <dbReference type="ChEBI" id="CHEBI:15377"/>
        <dbReference type="ChEBI" id="CHEBI:15378"/>
        <dbReference type="ChEBI" id="CHEBI:37565"/>
        <dbReference type="ChEBI" id="CHEBI:43474"/>
        <dbReference type="ChEBI" id="CHEBI:58189"/>
        <dbReference type="EC" id="3.6.5.4"/>
    </reaction>
</comment>
<dbReference type="NCBIfam" id="TIGR00959">
    <property type="entry name" value="ffh"/>
    <property type="match status" value="1"/>
</dbReference>
<dbReference type="Pfam" id="PF00448">
    <property type="entry name" value="SRP54"/>
    <property type="match status" value="1"/>
</dbReference>
<comment type="similarity">
    <text evidence="1 10">Belongs to the GTP-binding SRP family. SRP54 subfamily.</text>
</comment>
<dbReference type="InterPro" id="IPR013822">
    <property type="entry name" value="Signal_recog_particl_SRP54_hlx"/>
</dbReference>
<name>A0A849SU97_UNCEI</name>
<dbReference type="SMART" id="SM00962">
    <property type="entry name" value="SRP54"/>
    <property type="match status" value="1"/>
</dbReference>
<organism evidence="12 13">
    <name type="scientific">Eiseniibacteriota bacterium</name>
    <dbReference type="NCBI Taxonomy" id="2212470"/>
    <lineage>
        <taxon>Bacteria</taxon>
        <taxon>Candidatus Eiseniibacteriota</taxon>
    </lineage>
</organism>
<proteinExistence type="inferred from homology"/>
<dbReference type="Proteomes" id="UP000580839">
    <property type="component" value="Unassembled WGS sequence"/>
</dbReference>
<keyword evidence="7 10" id="KW-0733">Signal recognition particle</keyword>
<evidence type="ECO:0000313" key="12">
    <source>
        <dbReference type="EMBL" id="NOT34960.1"/>
    </source>
</evidence>
<keyword evidence="4 10" id="KW-0378">Hydrolase</keyword>
<keyword evidence="5 10" id="KW-0694">RNA-binding</keyword>
<dbReference type="InterPro" id="IPR004125">
    <property type="entry name" value="Signal_recog_particle_SRP54_M"/>
</dbReference>
<dbReference type="Gene3D" id="1.10.260.30">
    <property type="entry name" value="Signal recognition particle, SRP54 subunit, M-domain"/>
    <property type="match status" value="1"/>
</dbReference>
<dbReference type="InterPro" id="IPR036225">
    <property type="entry name" value="SRP/SRP_N"/>
</dbReference>
<dbReference type="GO" id="GO:0003924">
    <property type="term" value="F:GTPase activity"/>
    <property type="evidence" value="ECO:0007669"/>
    <property type="project" value="UniProtKB-UniRule"/>
</dbReference>
<evidence type="ECO:0000256" key="2">
    <source>
        <dbReference type="ARBA" id="ARBA00022490"/>
    </source>
</evidence>
<dbReference type="SUPFAM" id="SSF47364">
    <property type="entry name" value="Domain of the SRP/SRP receptor G-proteins"/>
    <property type="match status" value="1"/>
</dbReference>
<evidence type="ECO:0000256" key="7">
    <source>
        <dbReference type="ARBA" id="ARBA00023135"/>
    </source>
</evidence>
<feature type="domain" description="SRP54-type proteins GTP-binding" evidence="11">
    <location>
        <begin position="270"/>
        <end position="283"/>
    </location>
</feature>
<dbReference type="AlphaFoldDB" id="A0A849SU97"/>
<dbReference type="SUPFAM" id="SSF52540">
    <property type="entry name" value="P-loop containing nucleoside triphosphate hydrolases"/>
    <property type="match status" value="1"/>
</dbReference>
<evidence type="ECO:0000256" key="5">
    <source>
        <dbReference type="ARBA" id="ARBA00022884"/>
    </source>
</evidence>
<dbReference type="PANTHER" id="PTHR11564:SF5">
    <property type="entry name" value="SIGNAL RECOGNITION PARTICLE SUBUNIT SRP54"/>
    <property type="match status" value="1"/>
</dbReference>
<dbReference type="Pfam" id="PF02881">
    <property type="entry name" value="SRP54_N"/>
    <property type="match status" value="1"/>
</dbReference>
<evidence type="ECO:0000256" key="10">
    <source>
        <dbReference type="HAMAP-Rule" id="MF_00306"/>
    </source>
</evidence>
<keyword evidence="3 10" id="KW-0547">Nucleotide-binding</keyword>
<dbReference type="GO" id="GO:0008312">
    <property type="term" value="F:7S RNA binding"/>
    <property type="evidence" value="ECO:0007669"/>
    <property type="project" value="InterPro"/>
</dbReference>
<dbReference type="SMART" id="SM00382">
    <property type="entry name" value="AAA"/>
    <property type="match status" value="1"/>
</dbReference>
<dbReference type="PROSITE" id="PS00300">
    <property type="entry name" value="SRP54"/>
    <property type="match status" value="1"/>
</dbReference>
<feature type="binding site" evidence="10">
    <location>
        <begin position="249"/>
        <end position="252"/>
    </location>
    <ligand>
        <name>GTP</name>
        <dbReference type="ChEBI" id="CHEBI:37565"/>
    </ligand>
</feature>
<evidence type="ECO:0000259" key="11">
    <source>
        <dbReference type="PROSITE" id="PS00300"/>
    </source>
</evidence>
<dbReference type="InterPro" id="IPR027417">
    <property type="entry name" value="P-loop_NTPase"/>
</dbReference>
<comment type="function">
    <text evidence="10">Involved in targeting and insertion of nascent membrane proteins into the cytoplasmic membrane. Binds to the hydrophobic signal sequence of the ribosome-nascent chain (RNC) as it emerges from the ribosomes. The SRP-RNC complex is then targeted to the cytoplasmic membrane where it interacts with the SRP receptor FtsY.</text>
</comment>